<dbReference type="InterPro" id="IPR029016">
    <property type="entry name" value="GAF-like_dom_sf"/>
</dbReference>
<dbReference type="OrthoDB" id="9809348at2"/>
<reference evidence="7 8" key="2">
    <citation type="journal article" date="2012" name="Stand. Genomic Sci.">
        <title>Complete genome sequence of the sulfate-reducing firmicute Desulfotomaculum ruminis type strain (DL(T)).</title>
        <authorList>
            <person name="Spring S."/>
            <person name="Visser M."/>
            <person name="Lu M."/>
            <person name="Copeland A."/>
            <person name="Lapidus A."/>
            <person name="Lucas S."/>
            <person name="Cheng J.F."/>
            <person name="Han C."/>
            <person name="Tapia R."/>
            <person name="Goodwin L.A."/>
            <person name="Pitluck S."/>
            <person name="Ivanova N."/>
            <person name="Land M."/>
            <person name="Hauser L."/>
            <person name="Larimer F."/>
            <person name="Rohde M."/>
            <person name="Goker M."/>
            <person name="Detter J.C."/>
            <person name="Kyrpides N.C."/>
            <person name="Woyke T."/>
            <person name="Schaap P.J."/>
            <person name="Plugge C.M."/>
            <person name="Muyzer G."/>
            <person name="Kuever J."/>
            <person name="Pereira I.A."/>
            <person name="Parshina S.N."/>
            <person name="Bernier-Latmani R."/>
            <person name="Stams A.J."/>
            <person name="Klenk H.P."/>
        </authorList>
    </citation>
    <scope>NUCLEOTIDE SEQUENCE [LARGE SCALE GENOMIC DNA]</scope>
    <source>
        <strain evidence="8">ATCC 23193 / DSM 2154 / NCIB 8452 / DL</strain>
    </source>
</reference>
<dbReference type="Proteomes" id="UP000009234">
    <property type="component" value="Chromosome"/>
</dbReference>
<accession>F6DUH8</accession>
<proteinExistence type="predicted"/>
<dbReference type="Gene3D" id="3.30.450.40">
    <property type="match status" value="1"/>
</dbReference>
<dbReference type="AlphaFoldDB" id="F6DUH8"/>
<dbReference type="SUPFAM" id="SSF55874">
    <property type="entry name" value="ATPase domain of HSP90 chaperone/DNA topoisomerase II/histidine kinase"/>
    <property type="match status" value="1"/>
</dbReference>
<dbReference type="SMART" id="SM00387">
    <property type="entry name" value="HATPase_c"/>
    <property type="match status" value="1"/>
</dbReference>
<reference evidence="8" key="1">
    <citation type="submission" date="2011-05" db="EMBL/GenBank/DDBJ databases">
        <title>Complete sequence of Desulfotomaculum ruminis DSM 2154.</title>
        <authorList>
            <person name="Lucas S."/>
            <person name="Copeland A."/>
            <person name="Lapidus A."/>
            <person name="Cheng J.-F."/>
            <person name="Goodwin L."/>
            <person name="Pitluck S."/>
            <person name="Lu M."/>
            <person name="Detter J.C."/>
            <person name="Han C."/>
            <person name="Tapia R."/>
            <person name="Land M."/>
            <person name="Hauser L."/>
            <person name="Kyrpides N."/>
            <person name="Ivanova N."/>
            <person name="Mikhailova N."/>
            <person name="Pagani I."/>
            <person name="Stams A.J.M."/>
            <person name="Plugge C.M."/>
            <person name="Muyzer G."/>
            <person name="Kuever J."/>
            <person name="Parshina S.N."/>
            <person name="Ivanova A.E."/>
            <person name="Nazina T.N."/>
            <person name="Brambilla E."/>
            <person name="Spring S."/>
            <person name="Klenk H.-P."/>
            <person name="Woyke T."/>
        </authorList>
    </citation>
    <scope>NUCLEOTIDE SEQUENCE [LARGE SCALE GENOMIC DNA]</scope>
    <source>
        <strain evidence="8">ATCC 23193 / DSM 2154 / NCIB 8452 / DL</strain>
    </source>
</reference>
<dbReference type="InterPro" id="IPR050640">
    <property type="entry name" value="Bact_2-comp_sensor_kinase"/>
</dbReference>
<dbReference type="RefSeq" id="WP_013840819.1">
    <property type="nucleotide sequence ID" value="NC_015589.1"/>
</dbReference>
<comment type="catalytic activity">
    <reaction evidence="1">
        <text>ATP + protein L-histidine = ADP + protein N-phospho-L-histidine.</text>
        <dbReference type="EC" id="2.7.13.3"/>
    </reaction>
</comment>
<organism evidence="7 8">
    <name type="scientific">Desulforamulus ruminis (strain ATCC 23193 / DSM 2154 / NCIMB 8452 / DL)</name>
    <name type="common">Desulfotomaculum ruminis</name>
    <dbReference type="NCBI Taxonomy" id="696281"/>
    <lineage>
        <taxon>Bacteria</taxon>
        <taxon>Bacillati</taxon>
        <taxon>Bacillota</taxon>
        <taxon>Clostridia</taxon>
        <taxon>Eubacteriales</taxon>
        <taxon>Peptococcaceae</taxon>
        <taxon>Desulforamulus</taxon>
    </lineage>
</organism>
<feature type="transmembrane region" description="Helical" evidence="5">
    <location>
        <begin position="33"/>
        <end position="53"/>
    </location>
</feature>
<evidence type="ECO:0000313" key="8">
    <source>
        <dbReference type="Proteomes" id="UP000009234"/>
    </source>
</evidence>
<keyword evidence="3 7" id="KW-0418">Kinase</keyword>
<feature type="domain" description="Histidine kinase" evidence="6">
    <location>
        <begin position="353"/>
        <end position="451"/>
    </location>
</feature>
<dbReference type="InterPro" id="IPR004358">
    <property type="entry name" value="Sig_transdc_His_kin-like_C"/>
</dbReference>
<dbReference type="eggNOG" id="COG3275">
    <property type="taxonomic scope" value="Bacteria"/>
</dbReference>
<dbReference type="HOGENOM" id="CLU_020473_3_0_9"/>
<evidence type="ECO:0000259" key="6">
    <source>
        <dbReference type="PROSITE" id="PS50109"/>
    </source>
</evidence>
<name>F6DUH8_DESRL</name>
<evidence type="ECO:0000256" key="4">
    <source>
        <dbReference type="ARBA" id="ARBA00023012"/>
    </source>
</evidence>
<dbReference type="Gene3D" id="3.30.565.10">
    <property type="entry name" value="Histidine kinase-like ATPase, C-terminal domain"/>
    <property type="match status" value="1"/>
</dbReference>
<evidence type="ECO:0000313" key="7">
    <source>
        <dbReference type="EMBL" id="AEG59045.1"/>
    </source>
</evidence>
<keyword evidence="5" id="KW-0472">Membrane</keyword>
<evidence type="ECO:0000256" key="1">
    <source>
        <dbReference type="ARBA" id="ARBA00000085"/>
    </source>
</evidence>
<dbReference type="PROSITE" id="PS50109">
    <property type="entry name" value="HIS_KIN"/>
    <property type="match status" value="1"/>
</dbReference>
<dbReference type="PRINTS" id="PR00344">
    <property type="entry name" value="BCTRLSENSOR"/>
</dbReference>
<sequence>MYLGVEIKSMEILRLLSQWLNKKLNFRTPEAQTVLRLAVVQIVVGVGVGLWRPAIWTEVLVLCGLSFLAAVVVMGYRPLRRVLTVRIDEKSVAPTLQIANETLPFLRRGLNEETARQTAEIIQKISDVAAVAITDREKVLVFLGPGCENHPVGGSIVTRATHEVIATGELKVVQNKSEFNCPVKDCICPLEAAVIAPLTCKGKVVGTVKLYQTHKGQIPGSVVKLAVGVAQLLGVQMELAELDRQAQLVTRAELDALQAQINPHFLFNTLNTISMFIRTNPETARRLLIRLAAFFRHSLKRYGRFITLEEEMEYIHTYLVLEKARFREKLRILRNIDKSLLQYRIPVLTVQPLVENAIRHGITPKEGQGTVQISAQLRGDEIEIAITDDGVGIPPEIMPKIFTPGFGSGSGVGLSNVHERLKILFGEEHGLNIESEPGNGTAVWLRVPLVLEDFE</sequence>
<evidence type="ECO:0000256" key="5">
    <source>
        <dbReference type="SAM" id="Phobius"/>
    </source>
</evidence>
<keyword evidence="5" id="KW-1133">Transmembrane helix</keyword>
<dbReference type="Pfam" id="PF02518">
    <property type="entry name" value="HATPase_c"/>
    <property type="match status" value="1"/>
</dbReference>
<dbReference type="KEGG" id="dru:Desru_0762"/>
<keyword evidence="5" id="KW-0812">Transmembrane</keyword>
<feature type="transmembrane region" description="Helical" evidence="5">
    <location>
        <begin position="59"/>
        <end position="76"/>
    </location>
</feature>
<dbReference type="GO" id="GO:0016020">
    <property type="term" value="C:membrane"/>
    <property type="evidence" value="ECO:0007669"/>
    <property type="project" value="InterPro"/>
</dbReference>
<dbReference type="SUPFAM" id="SSF55781">
    <property type="entry name" value="GAF domain-like"/>
    <property type="match status" value="1"/>
</dbReference>
<gene>
    <name evidence="7" type="ordered locus">Desru_0762</name>
</gene>
<dbReference type="EC" id="2.7.13.3" evidence="2"/>
<dbReference type="STRING" id="696281.Desru_0762"/>
<dbReference type="PANTHER" id="PTHR34220">
    <property type="entry name" value="SENSOR HISTIDINE KINASE YPDA"/>
    <property type="match status" value="1"/>
</dbReference>
<evidence type="ECO:0000256" key="2">
    <source>
        <dbReference type="ARBA" id="ARBA00012438"/>
    </source>
</evidence>
<dbReference type="Pfam" id="PF06580">
    <property type="entry name" value="His_kinase"/>
    <property type="match status" value="1"/>
</dbReference>
<dbReference type="EMBL" id="CP002780">
    <property type="protein sequence ID" value="AEG59045.1"/>
    <property type="molecule type" value="Genomic_DNA"/>
</dbReference>
<dbReference type="Pfam" id="PF15714">
    <property type="entry name" value="SpoVT_C"/>
    <property type="match status" value="1"/>
</dbReference>
<keyword evidence="8" id="KW-1185">Reference proteome</keyword>
<protein>
    <recommendedName>
        <fullName evidence="2">histidine kinase</fullName>
        <ecNumber evidence="2">2.7.13.3</ecNumber>
    </recommendedName>
</protein>
<dbReference type="PANTHER" id="PTHR34220:SF7">
    <property type="entry name" value="SENSOR HISTIDINE KINASE YPDA"/>
    <property type="match status" value="1"/>
</dbReference>
<evidence type="ECO:0000256" key="3">
    <source>
        <dbReference type="ARBA" id="ARBA00022777"/>
    </source>
</evidence>
<dbReference type="GO" id="GO:0000155">
    <property type="term" value="F:phosphorelay sensor kinase activity"/>
    <property type="evidence" value="ECO:0007669"/>
    <property type="project" value="InterPro"/>
</dbReference>
<dbReference type="InterPro" id="IPR005467">
    <property type="entry name" value="His_kinase_dom"/>
</dbReference>
<dbReference type="InterPro" id="IPR036890">
    <property type="entry name" value="HATPase_C_sf"/>
</dbReference>
<keyword evidence="3 7" id="KW-0808">Transferase</keyword>
<dbReference type="InterPro" id="IPR003594">
    <property type="entry name" value="HATPase_dom"/>
</dbReference>
<keyword evidence="4" id="KW-0902">Two-component regulatory system</keyword>
<dbReference type="InterPro" id="IPR010559">
    <property type="entry name" value="Sig_transdc_His_kin_internal"/>
</dbReference>